<evidence type="ECO:0000313" key="2">
    <source>
        <dbReference type="Proteomes" id="UP001055868"/>
    </source>
</evidence>
<sequence>MEKLPADIDQILKALASWAAGYSTGLKWNEVAKLKSDLMENRAYWRGFAPVLVRDRCLELGMEAEDAEEIHGYVTKAQAGKRLVPEKSYKGFTFRHEGREPYREQVRTPKTSTDW</sequence>
<protein>
    <submittedName>
        <fullName evidence="1">Uncharacterized protein</fullName>
    </submittedName>
</protein>
<reference evidence="1" key="1">
    <citation type="submission" date="2022-05" db="EMBL/GenBank/DDBJ databases">
        <title>Genomic analysis of Brachybacterium sp. CBA3104.</title>
        <authorList>
            <person name="Roh S.W."/>
            <person name="Kim Y.B."/>
            <person name="Kim Y."/>
        </authorList>
    </citation>
    <scope>NUCLEOTIDE SEQUENCE</scope>
    <source>
        <strain evidence="1">CBA3104</strain>
    </source>
</reference>
<keyword evidence="2" id="KW-1185">Reference proteome</keyword>
<dbReference type="Proteomes" id="UP001055868">
    <property type="component" value="Chromosome"/>
</dbReference>
<gene>
    <name evidence="1" type="ORF">M4486_18410</name>
</gene>
<dbReference type="EMBL" id="CP097218">
    <property type="protein sequence ID" value="UQN29577.1"/>
    <property type="molecule type" value="Genomic_DNA"/>
</dbReference>
<proteinExistence type="predicted"/>
<name>A0ABY4N4U1_9MICO</name>
<accession>A0ABY4N4U1</accession>
<organism evidence="1 2">
    <name type="scientific">Brachybacterium kimchii</name>
    <dbReference type="NCBI Taxonomy" id="2942909"/>
    <lineage>
        <taxon>Bacteria</taxon>
        <taxon>Bacillati</taxon>
        <taxon>Actinomycetota</taxon>
        <taxon>Actinomycetes</taxon>
        <taxon>Micrococcales</taxon>
        <taxon>Dermabacteraceae</taxon>
        <taxon>Brachybacterium</taxon>
    </lineage>
</organism>
<dbReference type="RefSeq" id="WP_249478770.1">
    <property type="nucleotide sequence ID" value="NZ_CP097218.1"/>
</dbReference>
<evidence type="ECO:0000313" key="1">
    <source>
        <dbReference type="EMBL" id="UQN29577.1"/>
    </source>
</evidence>